<organism evidence="1 2">
    <name type="scientific">Lupinus angustifolius</name>
    <name type="common">Narrow-leaved blue lupine</name>
    <dbReference type="NCBI Taxonomy" id="3871"/>
    <lineage>
        <taxon>Eukaryota</taxon>
        <taxon>Viridiplantae</taxon>
        <taxon>Streptophyta</taxon>
        <taxon>Embryophyta</taxon>
        <taxon>Tracheophyta</taxon>
        <taxon>Spermatophyta</taxon>
        <taxon>Magnoliopsida</taxon>
        <taxon>eudicotyledons</taxon>
        <taxon>Gunneridae</taxon>
        <taxon>Pentapetalae</taxon>
        <taxon>rosids</taxon>
        <taxon>fabids</taxon>
        <taxon>Fabales</taxon>
        <taxon>Fabaceae</taxon>
        <taxon>Papilionoideae</taxon>
        <taxon>50 kb inversion clade</taxon>
        <taxon>genistoids sensu lato</taxon>
        <taxon>core genistoids</taxon>
        <taxon>Genisteae</taxon>
        <taxon>Lupinus</taxon>
    </lineage>
</organism>
<proteinExistence type="predicted"/>
<keyword evidence="2" id="KW-1185">Reference proteome</keyword>
<dbReference type="Gramene" id="OIV97082">
    <property type="protein sequence ID" value="OIV97082"/>
    <property type="gene ID" value="TanjilG_25672"/>
</dbReference>
<sequence>MKMDTSSPGQLSSQEERISYREKLLNFSMVVEDIPMEEEDEDLVENQWYHKEKKEGEFNMCPQILVSKEEFWL</sequence>
<protein>
    <submittedName>
        <fullName evidence="1">Uncharacterized protein</fullName>
    </submittedName>
</protein>
<dbReference type="AlphaFoldDB" id="A0A1J7H9G7"/>
<evidence type="ECO:0000313" key="2">
    <source>
        <dbReference type="Proteomes" id="UP000188354"/>
    </source>
</evidence>
<evidence type="ECO:0000313" key="1">
    <source>
        <dbReference type="EMBL" id="OIV97082.1"/>
    </source>
</evidence>
<accession>A0A1J7H9G7</accession>
<gene>
    <name evidence="1" type="ORF">TanjilG_25672</name>
</gene>
<dbReference type="EMBL" id="CM007375">
    <property type="protein sequence ID" value="OIV97082.1"/>
    <property type="molecule type" value="Genomic_DNA"/>
</dbReference>
<name>A0A1J7H9G7_LUPAN</name>
<dbReference type="Proteomes" id="UP000188354">
    <property type="component" value="Chromosome LG15"/>
</dbReference>
<reference evidence="1 2" key="1">
    <citation type="journal article" date="2017" name="Plant Biotechnol. J.">
        <title>A comprehensive draft genome sequence for lupin (Lupinus angustifolius), an emerging health food: insights into plant-microbe interactions and legume evolution.</title>
        <authorList>
            <person name="Hane J.K."/>
            <person name="Ming Y."/>
            <person name="Kamphuis L.G."/>
            <person name="Nelson M.N."/>
            <person name="Garg G."/>
            <person name="Atkins C.A."/>
            <person name="Bayer P.E."/>
            <person name="Bravo A."/>
            <person name="Bringans S."/>
            <person name="Cannon S."/>
            <person name="Edwards D."/>
            <person name="Foley R."/>
            <person name="Gao L.L."/>
            <person name="Harrison M.J."/>
            <person name="Huang W."/>
            <person name="Hurgobin B."/>
            <person name="Li S."/>
            <person name="Liu C.W."/>
            <person name="McGrath A."/>
            <person name="Morahan G."/>
            <person name="Murray J."/>
            <person name="Weller J."/>
            <person name="Jian J."/>
            <person name="Singh K.B."/>
        </authorList>
    </citation>
    <scope>NUCLEOTIDE SEQUENCE [LARGE SCALE GENOMIC DNA]</scope>
    <source>
        <strain evidence="2">cv. Tanjil</strain>
        <tissue evidence="1">Whole plant</tissue>
    </source>
</reference>